<accession>A0ABV3LQR4</accession>
<gene>
    <name evidence="7" type="ORF">AB0887_07470</name>
</gene>
<comment type="similarity">
    <text evidence="2">Belongs to the oxygen-dependent FAD-linked oxidoreductase family.</text>
</comment>
<feature type="domain" description="FAD-binding PCMH-type" evidence="6">
    <location>
        <begin position="28"/>
        <end position="196"/>
    </location>
</feature>
<keyword evidence="3" id="KW-0285">Flavoprotein</keyword>
<reference evidence="7 8" key="1">
    <citation type="submission" date="2024-06" db="EMBL/GenBank/DDBJ databases">
        <title>The Natural Products Discovery Center: Release of the First 8490 Sequenced Strains for Exploring Actinobacteria Biosynthetic Diversity.</title>
        <authorList>
            <person name="Kalkreuter E."/>
            <person name="Kautsar S.A."/>
            <person name="Yang D."/>
            <person name="Bader C.D."/>
            <person name="Teijaro C.N."/>
            <person name="Fluegel L."/>
            <person name="Davis C.M."/>
            <person name="Simpson J.R."/>
            <person name="Lauterbach L."/>
            <person name="Steele A.D."/>
            <person name="Gui C."/>
            <person name="Meng S."/>
            <person name="Li G."/>
            <person name="Viehrig K."/>
            <person name="Ye F."/>
            <person name="Su P."/>
            <person name="Kiefer A.F."/>
            <person name="Nichols A."/>
            <person name="Cepeda A.J."/>
            <person name="Yan W."/>
            <person name="Fan B."/>
            <person name="Jiang Y."/>
            <person name="Adhikari A."/>
            <person name="Zheng C.-J."/>
            <person name="Schuster L."/>
            <person name="Cowan T.M."/>
            <person name="Smanski M.J."/>
            <person name="Chevrette M.G."/>
            <person name="De Carvalho L.P.S."/>
            <person name="Shen B."/>
        </authorList>
    </citation>
    <scope>NUCLEOTIDE SEQUENCE [LARGE SCALE GENOMIC DNA]</scope>
    <source>
        <strain evidence="7 8">NPDC047833</strain>
    </source>
</reference>
<dbReference type="PROSITE" id="PS51387">
    <property type="entry name" value="FAD_PCMH"/>
    <property type="match status" value="1"/>
</dbReference>
<evidence type="ECO:0000256" key="1">
    <source>
        <dbReference type="ARBA" id="ARBA00001974"/>
    </source>
</evidence>
<evidence type="ECO:0000256" key="2">
    <source>
        <dbReference type="ARBA" id="ARBA00005466"/>
    </source>
</evidence>
<dbReference type="GO" id="GO:0016491">
    <property type="term" value="F:oxidoreductase activity"/>
    <property type="evidence" value="ECO:0007669"/>
    <property type="project" value="UniProtKB-KW"/>
</dbReference>
<proteinExistence type="inferred from homology"/>
<dbReference type="Pfam" id="PF01565">
    <property type="entry name" value="FAD_binding_4"/>
    <property type="match status" value="1"/>
</dbReference>
<evidence type="ECO:0000256" key="3">
    <source>
        <dbReference type="ARBA" id="ARBA00022630"/>
    </source>
</evidence>
<keyword evidence="8" id="KW-1185">Reference proteome</keyword>
<dbReference type="Pfam" id="PF08031">
    <property type="entry name" value="BBE"/>
    <property type="match status" value="1"/>
</dbReference>
<keyword evidence="4" id="KW-0274">FAD</keyword>
<dbReference type="PROSITE" id="PS00862">
    <property type="entry name" value="OX2_COVAL_FAD"/>
    <property type="match status" value="1"/>
</dbReference>
<dbReference type="InterPro" id="IPR050416">
    <property type="entry name" value="FAD-linked_Oxidoreductase"/>
</dbReference>
<comment type="caution">
    <text evidence="7">The sequence shown here is derived from an EMBL/GenBank/DDBJ whole genome shotgun (WGS) entry which is preliminary data.</text>
</comment>
<protein>
    <submittedName>
        <fullName evidence="7">FAD-binding oxidoreductase</fullName>
        <ecNumber evidence="7">1.-.-.-</ecNumber>
    </submittedName>
</protein>
<dbReference type="EMBL" id="JBEYRS010000002">
    <property type="protein sequence ID" value="MEW2361799.1"/>
    <property type="molecule type" value="Genomic_DNA"/>
</dbReference>
<evidence type="ECO:0000313" key="8">
    <source>
        <dbReference type="Proteomes" id="UP001553843"/>
    </source>
</evidence>
<dbReference type="InterPro" id="IPR016166">
    <property type="entry name" value="FAD-bd_PCMH"/>
</dbReference>
<dbReference type="InterPro" id="IPR006094">
    <property type="entry name" value="Oxid_FAD_bind_N"/>
</dbReference>
<dbReference type="InterPro" id="IPR006093">
    <property type="entry name" value="Oxy_OxRdtase_FAD_BS"/>
</dbReference>
<sequence>MELTAQRFVFRPGDDGYDEEIAGFQTGFTTRPALVVGAETTDDVIAAVAHAAEHALPVGVQATGHGLPGASEGGVLISTRRMDSVQVDAAARTATVGAGARWGQVVEAAAPHGLAPLNGSAPSVGAVSYTLGGGLGILARTFGYAADHVRSLDVVTADGTLRHVTADGDPDLFWGLLGGGATLGVVTRLEIGLVPVARLYGGAITFDGATTDPTALLRGYEEWTRTLPEELTSSLAAVVYPEIPQLPPHLRGRYLVSVRVAFTGPADEGERLVAPLRALGPAASDTLREMPYTESPTIHSDPDFPHAYYGDSVLLSGLDADAAGELLALTGPDADAMHVVQINHLGGALARPAPNAVPFREAGWLVRLLTPLSGVDVAAARELHARAFEYVADETLGRSLNFAFGGADRPQGLYDADTRKRLAELKATYDPANLFRRNYSVRQIL</sequence>
<dbReference type="PANTHER" id="PTHR42973:SF39">
    <property type="entry name" value="FAD-BINDING PCMH-TYPE DOMAIN-CONTAINING PROTEIN"/>
    <property type="match status" value="1"/>
</dbReference>
<dbReference type="SUPFAM" id="SSF56176">
    <property type="entry name" value="FAD-binding/transporter-associated domain-like"/>
    <property type="match status" value="1"/>
</dbReference>
<dbReference type="InterPro" id="IPR036318">
    <property type="entry name" value="FAD-bd_PCMH-like_sf"/>
</dbReference>
<evidence type="ECO:0000259" key="6">
    <source>
        <dbReference type="PROSITE" id="PS51387"/>
    </source>
</evidence>
<dbReference type="Gene3D" id="3.40.462.20">
    <property type="match status" value="1"/>
</dbReference>
<dbReference type="RefSeq" id="WP_359775659.1">
    <property type="nucleotide sequence ID" value="NZ_JBEYRR010000002.1"/>
</dbReference>
<dbReference type="EC" id="1.-.-.-" evidence="7"/>
<dbReference type="InterPro" id="IPR016169">
    <property type="entry name" value="FAD-bd_PCMH_sub2"/>
</dbReference>
<keyword evidence="5 7" id="KW-0560">Oxidoreductase</keyword>
<evidence type="ECO:0000256" key="4">
    <source>
        <dbReference type="ARBA" id="ARBA00022827"/>
    </source>
</evidence>
<dbReference type="InterPro" id="IPR016167">
    <property type="entry name" value="FAD-bd_PCMH_sub1"/>
</dbReference>
<dbReference type="Gene3D" id="3.30.43.10">
    <property type="entry name" value="Uridine Diphospho-n-acetylenolpyruvylglucosamine Reductase, domain 2"/>
    <property type="match status" value="1"/>
</dbReference>
<dbReference type="Proteomes" id="UP001553843">
    <property type="component" value="Unassembled WGS sequence"/>
</dbReference>
<evidence type="ECO:0000313" key="7">
    <source>
        <dbReference type="EMBL" id="MEW2361799.1"/>
    </source>
</evidence>
<dbReference type="InterPro" id="IPR012951">
    <property type="entry name" value="BBE"/>
</dbReference>
<comment type="cofactor">
    <cofactor evidence="1">
        <name>FAD</name>
        <dbReference type="ChEBI" id="CHEBI:57692"/>
    </cofactor>
</comment>
<evidence type="ECO:0000256" key="5">
    <source>
        <dbReference type="ARBA" id="ARBA00023002"/>
    </source>
</evidence>
<name>A0ABV3LQR4_9ACTN</name>
<dbReference type="Gene3D" id="3.30.465.10">
    <property type="match status" value="1"/>
</dbReference>
<dbReference type="PANTHER" id="PTHR42973">
    <property type="entry name" value="BINDING OXIDOREDUCTASE, PUTATIVE (AFU_ORTHOLOGUE AFUA_1G17690)-RELATED"/>
    <property type="match status" value="1"/>
</dbReference>
<organism evidence="7 8">
    <name type="scientific">Streptomyces huasconensis</name>
    <dbReference type="NCBI Taxonomy" id="1854574"/>
    <lineage>
        <taxon>Bacteria</taxon>
        <taxon>Bacillati</taxon>
        <taxon>Actinomycetota</taxon>
        <taxon>Actinomycetes</taxon>
        <taxon>Kitasatosporales</taxon>
        <taxon>Streptomycetaceae</taxon>
        <taxon>Streptomyces</taxon>
    </lineage>
</organism>